<protein>
    <submittedName>
        <fullName evidence="17">Leukotriene A-4 hydrolase</fullName>
    </submittedName>
</protein>
<keyword evidence="9 14" id="KW-0862">Zinc</keyword>
<keyword evidence="8 17" id="KW-0378">Hydrolase</keyword>
<keyword evidence="10" id="KW-0482">Metalloprotease</keyword>
<proteinExistence type="inferred from homology"/>
<evidence type="ECO:0000256" key="9">
    <source>
        <dbReference type="ARBA" id="ARBA00022833"/>
    </source>
</evidence>
<dbReference type="Pfam" id="PF09127">
    <property type="entry name" value="Leuk-A4-hydro_C"/>
    <property type="match status" value="1"/>
</dbReference>
<evidence type="ECO:0000256" key="10">
    <source>
        <dbReference type="ARBA" id="ARBA00023049"/>
    </source>
</evidence>
<dbReference type="Pfam" id="PF01433">
    <property type="entry name" value="Peptidase_M1"/>
    <property type="match status" value="1"/>
</dbReference>
<dbReference type="GO" id="GO:0008270">
    <property type="term" value="F:zinc ion binding"/>
    <property type="evidence" value="ECO:0007669"/>
    <property type="project" value="InterPro"/>
</dbReference>
<dbReference type="SMART" id="SM01263">
    <property type="entry name" value="Leuk-A4-hydro_C"/>
    <property type="match status" value="1"/>
</dbReference>
<evidence type="ECO:0000313" key="17">
    <source>
        <dbReference type="RefSeq" id="XP_018324021.1"/>
    </source>
</evidence>
<feature type="binding site" evidence="13">
    <location>
        <begin position="268"/>
        <end position="273"/>
    </location>
    <ligand>
        <name>a peptide</name>
        <dbReference type="ChEBI" id="CHEBI:60466"/>
    </ligand>
</feature>
<evidence type="ECO:0000256" key="8">
    <source>
        <dbReference type="ARBA" id="ARBA00022801"/>
    </source>
</evidence>
<comment type="similarity">
    <text evidence="3">Belongs to the peptidase M1 family.</text>
</comment>
<dbReference type="SUPFAM" id="SSF63737">
    <property type="entry name" value="Leukotriene A4 hydrolase N-terminal domain"/>
    <property type="match status" value="1"/>
</dbReference>
<gene>
    <name evidence="17" type="primary">LOC108736189</name>
</gene>
<comment type="subcellular location">
    <subcellularLocation>
        <location evidence="2">Cell membrane</location>
        <topology evidence="2">Lipid-anchor</topology>
        <topology evidence="2">GPI-anchor</topology>
    </subcellularLocation>
    <subcellularLocation>
        <location evidence="1">Cytoplasm</location>
    </subcellularLocation>
</comment>
<evidence type="ECO:0000256" key="12">
    <source>
        <dbReference type="PIRSR" id="PIRSR634015-1"/>
    </source>
</evidence>
<dbReference type="GO" id="GO:0004177">
    <property type="term" value="F:aminopeptidase activity"/>
    <property type="evidence" value="ECO:0007669"/>
    <property type="project" value="TreeGrafter"/>
</dbReference>
<name>A0A1W4WJA4_AGRPL</name>
<dbReference type="InterPro" id="IPR049980">
    <property type="entry name" value="LTA4H_cat"/>
</dbReference>
<feature type="active site" description="Proton acceptor" evidence="12">
    <location>
        <position position="298"/>
    </location>
</feature>
<evidence type="ECO:0000256" key="4">
    <source>
        <dbReference type="ARBA" id="ARBA00022490"/>
    </source>
</evidence>
<dbReference type="PANTHER" id="PTHR45726">
    <property type="entry name" value="LEUKOTRIENE A-4 HYDROLASE"/>
    <property type="match status" value="1"/>
</dbReference>
<evidence type="ECO:0000256" key="7">
    <source>
        <dbReference type="ARBA" id="ARBA00022723"/>
    </source>
</evidence>
<evidence type="ECO:0000259" key="15">
    <source>
        <dbReference type="SMART" id="SM01263"/>
    </source>
</evidence>
<accession>A0A1W4WJA4</accession>
<dbReference type="Proteomes" id="UP000192223">
    <property type="component" value="Unplaced"/>
</dbReference>
<dbReference type="GO" id="GO:0005829">
    <property type="term" value="C:cytosol"/>
    <property type="evidence" value="ECO:0007669"/>
    <property type="project" value="TreeGrafter"/>
</dbReference>
<organism evidence="16 17">
    <name type="scientific">Agrilus planipennis</name>
    <name type="common">Emerald ash borer</name>
    <name type="synonym">Agrilus marcopoli</name>
    <dbReference type="NCBI Taxonomy" id="224129"/>
    <lineage>
        <taxon>Eukaryota</taxon>
        <taxon>Metazoa</taxon>
        <taxon>Ecdysozoa</taxon>
        <taxon>Arthropoda</taxon>
        <taxon>Hexapoda</taxon>
        <taxon>Insecta</taxon>
        <taxon>Pterygota</taxon>
        <taxon>Neoptera</taxon>
        <taxon>Endopterygota</taxon>
        <taxon>Coleoptera</taxon>
        <taxon>Polyphaga</taxon>
        <taxon>Elateriformia</taxon>
        <taxon>Buprestoidea</taxon>
        <taxon>Buprestidae</taxon>
        <taxon>Agrilinae</taxon>
        <taxon>Agrilus</taxon>
    </lineage>
</organism>
<keyword evidence="4" id="KW-0963">Cytoplasm</keyword>
<dbReference type="InParanoid" id="A0A1W4WJA4"/>
<evidence type="ECO:0000313" key="16">
    <source>
        <dbReference type="Proteomes" id="UP000192223"/>
    </source>
</evidence>
<keyword evidence="11" id="KW-0449">Lipoprotein</keyword>
<keyword evidence="16" id="KW-1185">Reference proteome</keyword>
<dbReference type="InterPro" id="IPR042097">
    <property type="entry name" value="Aminopeptidase_N-like_N_sf"/>
</dbReference>
<dbReference type="GO" id="GO:0008237">
    <property type="term" value="F:metallopeptidase activity"/>
    <property type="evidence" value="ECO:0007669"/>
    <property type="project" value="UniProtKB-KW"/>
</dbReference>
<dbReference type="GO" id="GO:0006508">
    <property type="term" value="P:proteolysis"/>
    <property type="evidence" value="ECO:0007669"/>
    <property type="project" value="UniProtKB-KW"/>
</dbReference>
<keyword evidence="6" id="KW-0645">Protease</keyword>
<feature type="active site" description="Proton donor" evidence="12">
    <location>
        <position position="385"/>
    </location>
</feature>
<evidence type="ECO:0000256" key="5">
    <source>
        <dbReference type="ARBA" id="ARBA00022622"/>
    </source>
</evidence>
<dbReference type="Gene3D" id="1.10.390.10">
    <property type="entry name" value="Neutral Protease Domain 2"/>
    <property type="match status" value="1"/>
</dbReference>
<dbReference type="Gene3D" id="1.25.40.320">
    <property type="entry name" value="Peptidase M1, leukotriene A4 hydrolase/aminopeptidase C-terminal domain"/>
    <property type="match status" value="1"/>
</dbReference>
<dbReference type="GO" id="GO:0005886">
    <property type="term" value="C:plasma membrane"/>
    <property type="evidence" value="ECO:0007669"/>
    <property type="project" value="UniProtKB-SubCell"/>
</dbReference>
<feature type="binding site" evidence="13">
    <location>
        <begin position="565"/>
        <end position="567"/>
    </location>
    <ligand>
        <name>a peptide</name>
        <dbReference type="ChEBI" id="CHEBI:60466"/>
    </ligand>
</feature>
<sequence length="612" mass="70150">MPHCEFSPLDPSSYSRPDEALVTNIVLSLNVDFNKRAFNGSVKLDITKVNPKAKEIILDVKDLNIVDVTDYFENQKLKYEISDPFADFGSKMTVELPENNKTSYTLLINYSTSPNASGLQWLKPEQTLGKKHPFVFSQFQSIHARSFLPCQDTPGVKTRYTAEVVAPSDLTVLMSALRNGATSLSNNKIQFNFVQNVPVPAYLIAIAIGALKSKQIGPRSHVWAEEDILDAAAYEFEDTEANLKTAEDICGPYVWSIYDLLVLPPSFPYGGMENPCLTFVTPTVIAGDKSLVSVLSHEITHSWSGNLVTNRNFEHFWLNEGFTVFIERKIIGRLLGKQEQDFDAQSGTAELKEEVNHLGANSPYTSLIIDLKGKDPDDAYSKVPYEKGQTFLRYLEFVVGGPEKFEPFLRDYFNTYKYKSIDTDIFKNHFMTYFSSNPEILKVDWQTWLHSPGMPPIIPEYDMTLVEACNDFVKKFLGWNGKTEDAPFTETEFNKYSTLQMIHILQEIMDSTPQSIEKLKATEKILKFADKRNTEIKCRWLRICLKAHWEEKIEDALNFVNEYGRMKYVRPVYRELYAWEASRQRAIDNFVKHQEFYMTVAVNGLRKDLHLQ</sequence>
<feature type="binding site" evidence="14">
    <location>
        <position position="301"/>
    </location>
    <ligand>
        <name>Zn(2+)</name>
        <dbReference type="ChEBI" id="CHEBI:29105"/>
        <note>catalytic</note>
    </ligand>
</feature>
<dbReference type="InterPro" id="IPR001930">
    <property type="entry name" value="Peptidase_M1"/>
</dbReference>
<evidence type="ECO:0000256" key="11">
    <source>
        <dbReference type="ARBA" id="ARBA00023288"/>
    </source>
</evidence>
<dbReference type="OrthoDB" id="79562at2759"/>
<dbReference type="PANTHER" id="PTHR45726:SF3">
    <property type="entry name" value="LEUKOTRIENE A-4 HYDROLASE"/>
    <property type="match status" value="1"/>
</dbReference>
<reference evidence="17" key="1">
    <citation type="submission" date="2025-08" db="UniProtKB">
        <authorList>
            <consortium name="RefSeq"/>
        </authorList>
    </citation>
    <scope>IDENTIFICATION</scope>
    <source>
        <tissue evidence="17">Entire body</tissue>
    </source>
</reference>
<evidence type="ECO:0000256" key="2">
    <source>
        <dbReference type="ARBA" id="ARBA00004609"/>
    </source>
</evidence>
<dbReference type="InterPro" id="IPR015211">
    <property type="entry name" value="Peptidase_M1_C"/>
</dbReference>
<dbReference type="FunFam" id="1.10.390.10:FF:000003">
    <property type="entry name" value="Leukotriene A(4) hydrolase"/>
    <property type="match status" value="1"/>
</dbReference>
<evidence type="ECO:0000256" key="14">
    <source>
        <dbReference type="PIRSR" id="PIRSR634015-3"/>
    </source>
</evidence>
<dbReference type="PRINTS" id="PR00756">
    <property type="entry name" value="ALADIPTASE"/>
</dbReference>
<dbReference type="InterPro" id="IPR016024">
    <property type="entry name" value="ARM-type_fold"/>
</dbReference>
<evidence type="ECO:0000256" key="13">
    <source>
        <dbReference type="PIRSR" id="PIRSR634015-2"/>
    </source>
</evidence>
<dbReference type="InterPro" id="IPR014782">
    <property type="entry name" value="Peptidase_M1_dom"/>
</dbReference>
<dbReference type="InterPro" id="IPR034015">
    <property type="entry name" value="M1_LTA4H"/>
</dbReference>
<feature type="domain" description="Peptidase M1 leukotriene A4 hydrolase/aminopeptidase C-terminal" evidence="15">
    <location>
        <begin position="464"/>
        <end position="609"/>
    </location>
</feature>
<dbReference type="InterPro" id="IPR038502">
    <property type="entry name" value="M1_LTA-4_hydro/amino_C_sf"/>
</dbReference>
<evidence type="ECO:0000256" key="1">
    <source>
        <dbReference type="ARBA" id="ARBA00004496"/>
    </source>
</evidence>
<dbReference type="FunFam" id="3.30.2010.30:FF:000001">
    <property type="entry name" value="Leukotriene A(4) hydrolase"/>
    <property type="match status" value="1"/>
</dbReference>
<dbReference type="SUPFAM" id="SSF55486">
    <property type="entry name" value="Metalloproteases ('zincins'), catalytic domain"/>
    <property type="match status" value="1"/>
</dbReference>
<feature type="binding site" evidence="14">
    <location>
        <position position="320"/>
    </location>
    <ligand>
        <name>Zn(2+)</name>
        <dbReference type="ChEBI" id="CHEBI:29105"/>
        <note>catalytic</note>
    </ligand>
</feature>
<dbReference type="GO" id="GO:0098552">
    <property type="term" value="C:side of membrane"/>
    <property type="evidence" value="ECO:0007669"/>
    <property type="project" value="UniProtKB-KW"/>
</dbReference>
<dbReference type="Pfam" id="PF17900">
    <property type="entry name" value="Peptidase_M1_N"/>
    <property type="match status" value="1"/>
</dbReference>
<dbReference type="InterPro" id="IPR045357">
    <property type="entry name" value="Aminopeptidase_N-like_N"/>
</dbReference>
<evidence type="ECO:0000256" key="3">
    <source>
        <dbReference type="ARBA" id="ARBA00010136"/>
    </source>
</evidence>
<dbReference type="InterPro" id="IPR027268">
    <property type="entry name" value="Peptidase_M4/M1_CTD_sf"/>
</dbReference>
<feature type="binding site" evidence="14">
    <location>
        <position position="297"/>
    </location>
    <ligand>
        <name>Zn(2+)</name>
        <dbReference type="ChEBI" id="CHEBI:29105"/>
        <note>catalytic</note>
    </ligand>
</feature>
<keyword evidence="5" id="KW-0472">Membrane</keyword>
<dbReference type="SUPFAM" id="SSF48371">
    <property type="entry name" value="ARM repeat"/>
    <property type="match status" value="1"/>
</dbReference>
<dbReference type="Gene3D" id="3.30.2010.30">
    <property type="match status" value="1"/>
</dbReference>
<feature type="binding site" evidence="13">
    <location>
        <begin position="138"/>
        <end position="140"/>
    </location>
    <ligand>
        <name>a peptide</name>
        <dbReference type="ChEBI" id="CHEBI:60466"/>
    </ligand>
</feature>
<dbReference type="GO" id="GO:0043171">
    <property type="term" value="P:peptide catabolic process"/>
    <property type="evidence" value="ECO:0007669"/>
    <property type="project" value="TreeGrafter"/>
</dbReference>
<evidence type="ECO:0000256" key="6">
    <source>
        <dbReference type="ARBA" id="ARBA00022670"/>
    </source>
</evidence>
<dbReference type="AlphaFoldDB" id="A0A1W4WJA4"/>
<dbReference type="RefSeq" id="XP_018324021.1">
    <property type="nucleotide sequence ID" value="XM_018468519.2"/>
</dbReference>
<dbReference type="Gene3D" id="2.60.40.1730">
    <property type="entry name" value="tricorn interacting facor f3 domain"/>
    <property type="match status" value="1"/>
</dbReference>
<keyword evidence="5" id="KW-0336">GPI-anchor</keyword>
<dbReference type="CDD" id="cd09599">
    <property type="entry name" value="M1_LTA4H"/>
    <property type="match status" value="1"/>
</dbReference>
<dbReference type="GeneID" id="108736189"/>
<dbReference type="STRING" id="224129.A0A1W4WJA4"/>
<dbReference type="KEGG" id="apln:108736189"/>
<keyword evidence="5" id="KW-0325">Glycoprotein</keyword>
<keyword evidence="7 14" id="KW-0479">Metal-binding</keyword>
<dbReference type="GO" id="GO:0004301">
    <property type="term" value="F:epoxide hydrolase activity"/>
    <property type="evidence" value="ECO:0007669"/>
    <property type="project" value="TreeGrafter"/>
</dbReference>
<dbReference type="FunFam" id="2.60.40.1730:FF:000004">
    <property type="entry name" value="Leukotriene A(4) hydrolase"/>
    <property type="match status" value="1"/>
</dbReference>
<dbReference type="FunCoup" id="A0A1W4WJA4">
    <property type="interactions" value="1426"/>
</dbReference>
<comment type="cofactor">
    <cofactor evidence="14">
        <name>Zn(2+)</name>
        <dbReference type="ChEBI" id="CHEBI:29105"/>
    </cofactor>
    <text evidence="14">Binds 1 zinc ion per subunit.</text>
</comment>